<dbReference type="EMBL" id="NKUA01000002">
    <property type="protein sequence ID" value="PYD80804.1"/>
    <property type="molecule type" value="Genomic_DNA"/>
</dbReference>
<protein>
    <recommendedName>
        <fullName evidence="8">Sulfatase N-terminal domain-containing protein</fullName>
    </recommendedName>
</protein>
<gene>
    <name evidence="9" type="ORF">CFR77_02600</name>
</gene>
<evidence type="ECO:0000256" key="1">
    <source>
        <dbReference type="ARBA" id="ARBA00004651"/>
    </source>
</evidence>
<dbReference type="Pfam" id="PF00884">
    <property type="entry name" value="Sulfatase"/>
    <property type="match status" value="1"/>
</dbReference>
<dbReference type="GO" id="GO:0005886">
    <property type="term" value="C:plasma membrane"/>
    <property type="evidence" value="ECO:0007669"/>
    <property type="project" value="UniProtKB-SubCell"/>
</dbReference>
<evidence type="ECO:0000256" key="7">
    <source>
        <dbReference type="SAM" id="Phobius"/>
    </source>
</evidence>
<feature type="transmembrane region" description="Helical" evidence="7">
    <location>
        <begin position="20"/>
        <end position="36"/>
    </location>
</feature>
<dbReference type="PANTHER" id="PTHR30443:SF0">
    <property type="entry name" value="PHOSPHOETHANOLAMINE TRANSFERASE EPTA"/>
    <property type="match status" value="1"/>
</dbReference>
<keyword evidence="6 7" id="KW-0472">Membrane</keyword>
<dbReference type="RefSeq" id="WP_110567279.1">
    <property type="nucleotide sequence ID" value="NZ_CP137147.1"/>
</dbReference>
<organism evidence="9 10">
    <name type="scientific">Komagataeibacter sucrofermentans</name>
    <dbReference type="NCBI Taxonomy" id="1053551"/>
    <lineage>
        <taxon>Bacteria</taxon>
        <taxon>Pseudomonadati</taxon>
        <taxon>Pseudomonadota</taxon>
        <taxon>Alphaproteobacteria</taxon>
        <taxon>Acetobacterales</taxon>
        <taxon>Acetobacteraceae</taxon>
        <taxon>Komagataeibacter</taxon>
    </lineage>
</organism>
<keyword evidence="2" id="KW-1003">Cell membrane</keyword>
<dbReference type="PANTHER" id="PTHR30443">
    <property type="entry name" value="INNER MEMBRANE PROTEIN"/>
    <property type="match status" value="1"/>
</dbReference>
<keyword evidence="5 7" id="KW-1133">Transmembrane helix</keyword>
<evidence type="ECO:0000313" key="10">
    <source>
        <dbReference type="Proteomes" id="UP000247814"/>
    </source>
</evidence>
<name>A0A318QS77_9PROT</name>
<evidence type="ECO:0000256" key="4">
    <source>
        <dbReference type="ARBA" id="ARBA00022692"/>
    </source>
</evidence>
<keyword evidence="4 7" id="KW-0812">Transmembrane</keyword>
<reference evidence="9 10" key="1">
    <citation type="submission" date="2017-07" db="EMBL/GenBank/DDBJ databases">
        <title>A draft genome sequence of Komagataeibacter sucrofermentans LMG 18788.</title>
        <authorList>
            <person name="Skraban J."/>
            <person name="Cleenwerck I."/>
            <person name="Vandamme P."/>
            <person name="Trcek J."/>
        </authorList>
    </citation>
    <scope>NUCLEOTIDE SEQUENCE [LARGE SCALE GENOMIC DNA]</scope>
    <source>
        <strain evidence="9 10">LMG 18788</strain>
    </source>
</reference>
<evidence type="ECO:0000256" key="3">
    <source>
        <dbReference type="ARBA" id="ARBA00022679"/>
    </source>
</evidence>
<dbReference type="GO" id="GO:0016776">
    <property type="term" value="F:phosphotransferase activity, phosphate group as acceptor"/>
    <property type="evidence" value="ECO:0007669"/>
    <property type="project" value="TreeGrafter"/>
</dbReference>
<proteinExistence type="predicted"/>
<dbReference type="InterPro" id="IPR000917">
    <property type="entry name" value="Sulfatase_N"/>
</dbReference>
<evidence type="ECO:0000256" key="2">
    <source>
        <dbReference type="ARBA" id="ARBA00022475"/>
    </source>
</evidence>
<feature type="transmembrane region" description="Helical" evidence="7">
    <location>
        <begin position="116"/>
        <end position="134"/>
    </location>
</feature>
<dbReference type="InterPro" id="IPR040423">
    <property type="entry name" value="PEA_transferase"/>
</dbReference>
<dbReference type="InterPro" id="IPR017850">
    <property type="entry name" value="Alkaline_phosphatase_core_sf"/>
</dbReference>
<evidence type="ECO:0000256" key="6">
    <source>
        <dbReference type="ARBA" id="ARBA00023136"/>
    </source>
</evidence>
<evidence type="ECO:0000313" key="9">
    <source>
        <dbReference type="EMBL" id="PYD80804.1"/>
    </source>
</evidence>
<evidence type="ECO:0000256" key="5">
    <source>
        <dbReference type="ARBA" id="ARBA00022989"/>
    </source>
</evidence>
<keyword evidence="10" id="KW-1185">Reference proteome</keyword>
<dbReference type="GO" id="GO:0009244">
    <property type="term" value="P:lipopolysaccharide core region biosynthetic process"/>
    <property type="evidence" value="ECO:0007669"/>
    <property type="project" value="TreeGrafter"/>
</dbReference>
<dbReference type="OrthoDB" id="7250625at2"/>
<sequence>MNLVILTKHIKNLISDKSNIYIFSFSILFYFINKHVSHHDGSYKPIHFEDKYILLICFLAAMGKVVSSITVPLIVIFSLLYYYTSLRYGLVTKSMMQAIAGTNIHQALSMMTSVNILMPFVIVVFVALLVFITWKCNRFRPLLLLVSMLSMVHPLYYAWENGTSINKERNRHNIVERAYYLKRFIPGILGELIYSVGMWCSQENRPAVPHTKIDPAVIGKNEGRRKNIIMVIGESAFASRHTYYGYKAENTTPNMQKLINDNRICVLPHTHSAANMTREAVPMLVSFFEPEHQEKLYSEKNIIELAKDNGYKTFWIASQPGRGEYSRTFGYISEFSDYVTRQDYNNAVSHVTWRDESLLPVVKEKFGEQVDKKFFVIHLMGSHESYADDRTQEDIDSLPHADPYDQSIHRTDRILQQIIDMADKKLGEYTLIYISDHGEIVNQGHGIQFGGYDQYMIPAFIIDKNNEYCKTANDMRNYENYYTSLFTKYLVLDMLGYNVDSKYIEHIKSNDVVLHSDGEVYNYKDIPQPPAH</sequence>
<dbReference type="InterPro" id="IPR058130">
    <property type="entry name" value="PEA_transf_C"/>
</dbReference>
<dbReference type="Proteomes" id="UP000247814">
    <property type="component" value="Unassembled WGS sequence"/>
</dbReference>
<dbReference type="CDD" id="cd16017">
    <property type="entry name" value="LptA"/>
    <property type="match status" value="1"/>
</dbReference>
<dbReference type="AlphaFoldDB" id="A0A318QS77"/>
<dbReference type="SUPFAM" id="SSF53649">
    <property type="entry name" value="Alkaline phosphatase-like"/>
    <property type="match status" value="1"/>
</dbReference>
<dbReference type="Gene3D" id="3.40.720.10">
    <property type="entry name" value="Alkaline Phosphatase, subunit A"/>
    <property type="match status" value="1"/>
</dbReference>
<evidence type="ECO:0000259" key="8">
    <source>
        <dbReference type="Pfam" id="PF00884"/>
    </source>
</evidence>
<keyword evidence="3" id="KW-0808">Transferase</keyword>
<comment type="subcellular location">
    <subcellularLocation>
        <location evidence="1">Cell membrane</location>
        <topology evidence="1">Multi-pass membrane protein</topology>
    </subcellularLocation>
</comment>
<accession>A0A318QS77</accession>
<feature type="transmembrane region" description="Helical" evidence="7">
    <location>
        <begin position="52"/>
        <end position="83"/>
    </location>
</feature>
<comment type="caution">
    <text evidence="9">The sequence shown here is derived from an EMBL/GenBank/DDBJ whole genome shotgun (WGS) entry which is preliminary data.</text>
</comment>
<feature type="domain" description="Sulfatase N-terminal" evidence="8">
    <location>
        <begin position="226"/>
        <end position="468"/>
    </location>
</feature>